<dbReference type="EMBL" id="LR721781">
    <property type="protein sequence ID" value="VVW10959.1"/>
    <property type="molecule type" value="Genomic_DNA"/>
</dbReference>
<feature type="coiled-coil region" evidence="1">
    <location>
        <begin position="333"/>
        <end position="371"/>
    </location>
</feature>
<keyword evidence="1" id="KW-0175">Coiled coil</keyword>
<dbReference type="Gramene" id="NC3G0230850.1">
    <property type="protein sequence ID" value="NC3G0230850.1:cds"/>
    <property type="gene ID" value="NC3G0230850"/>
</dbReference>
<evidence type="ECO:0000256" key="2">
    <source>
        <dbReference type="SAM" id="MobiDB-lite"/>
    </source>
</evidence>
<dbReference type="AlphaFoldDB" id="A0A5K1B9K7"/>
<protein>
    <submittedName>
        <fullName evidence="3">Uncharacterized protein</fullName>
    </submittedName>
</protein>
<organism evidence="3">
    <name type="scientific">Nymphaea colorata</name>
    <name type="common">pocket water lily</name>
    <dbReference type="NCBI Taxonomy" id="210225"/>
    <lineage>
        <taxon>Eukaryota</taxon>
        <taxon>Viridiplantae</taxon>
        <taxon>Streptophyta</taxon>
        <taxon>Embryophyta</taxon>
        <taxon>Tracheophyta</taxon>
        <taxon>Spermatophyta</taxon>
        <taxon>Magnoliopsida</taxon>
        <taxon>Nymphaeales</taxon>
        <taxon>Nymphaeaceae</taxon>
        <taxon>Nymphaea</taxon>
    </lineage>
</organism>
<gene>
    <name evidence="3" type="ORF">NYM_LOCUS16390</name>
</gene>
<dbReference type="PANTHER" id="PTHR37076">
    <property type="entry name" value="HISTONE-LYSINE N-METHYLTRANSFERASE, H3 LYSINE-79 SPECIFIC-LIKE-RELATED"/>
    <property type="match status" value="1"/>
</dbReference>
<sequence>MPLRRKKWSEEEERTLIDKYAVMLADGTLSKLKTREKRFKPIAAYVDMMHHERDPVAFPWQWTWKDVSTKVQNMRHQYLGVKQKIKKSVVAPEQSGGAAPGGDPGHEDYDWVEGLSRWSNFLRYKDVFGDVVSEADDSFSGEDPRGCSGMGDGIRPLASSHMDALGSSLDADLLRDGIRGIDGGSDLLGLALESDYDGEDGDDENQLKEDGDAFEFENSEAAEVGKKRKRLVKNGRMVEQRLWEFLVNQIAQLREREARLEGRHYEREKREQFRGAEGKRRLEGREKGRGQRDQNWERSSQERVRDWGTMEMESAERERRRREEDMLKEREWEEKLEKRREEWKKRMDDMLRQHRAEMEQLQARIMQDQQNVMNQLLGLLSQWTGHSTGLHDHTSAGNPYLSQMVQNLHHVNGIVPGESRIDGDNHDDHFIVDA</sequence>
<accession>A0A5K1B9K7</accession>
<feature type="region of interest" description="Disordered" evidence="2">
    <location>
        <begin position="267"/>
        <end position="325"/>
    </location>
</feature>
<reference evidence="3" key="1">
    <citation type="submission" date="2019-09" db="EMBL/GenBank/DDBJ databases">
        <authorList>
            <person name="Zhang L."/>
        </authorList>
    </citation>
    <scope>NUCLEOTIDE SEQUENCE</scope>
</reference>
<dbReference type="PANTHER" id="PTHR37076:SF4">
    <property type="entry name" value="HISTONE-LYSINE N-METHYLTRANSFERASE, H3 LYSINE-79 SPECIFIC-LIKE"/>
    <property type="match status" value="1"/>
</dbReference>
<name>A0A5K1B9K7_9MAGN</name>
<evidence type="ECO:0000256" key="1">
    <source>
        <dbReference type="SAM" id="Coils"/>
    </source>
</evidence>
<proteinExistence type="predicted"/>
<evidence type="ECO:0000313" key="3">
    <source>
        <dbReference type="EMBL" id="VVW10959.1"/>
    </source>
</evidence>